<dbReference type="Gene3D" id="2.160.20.80">
    <property type="entry name" value="E3 ubiquitin-protein ligase SopA"/>
    <property type="match status" value="1"/>
</dbReference>
<evidence type="ECO:0000313" key="2">
    <source>
        <dbReference type="EMBL" id="MFJ1269135.1"/>
    </source>
</evidence>
<dbReference type="Pfam" id="PF04488">
    <property type="entry name" value="Gly_transf_sug"/>
    <property type="match status" value="1"/>
</dbReference>
<dbReference type="EMBL" id="JBGORX010000004">
    <property type="protein sequence ID" value="MFJ1269135.1"/>
    <property type="molecule type" value="Genomic_DNA"/>
</dbReference>
<evidence type="ECO:0000313" key="3">
    <source>
        <dbReference type="Proteomes" id="UP001615550"/>
    </source>
</evidence>
<protein>
    <submittedName>
        <fullName evidence="2">Pentapeptide repeat-containing protein</fullName>
    </submittedName>
</protein>
<evidence type="ECO:0000256" key="1">
    <source>
        <dbReference type="ARBA" id="ARBA00022679"/>
    </source>
</evidence>
<dbReference type="Proteomes" id="UP001615550">
    <property type="component" value="Unassembled WGS sequence"/>
</dbReference>
<dbReference type="RefSeq" id="WP_400187960.1">
    <property type="nucleotide sequence ID" value="NZ_JBGORX010000004.1"/>
</dbReference>
<keyword evidence="3" id="KW-1185">Reference proteome</keyword>
<dbReference type="Gene3D" id="3.90.550.20">
    <property type="match status" value="1"/>
</dbReference>
<comment type="caution">
    <text evidence="2">The sequence shown here is derived from an EMBL/GenBank/DDBJ whole genome shotgun (WGS) entry which is preliminary data.</text>
</comment>
<dbReference type="InterPro" id="IPR029044">
    <property type="entry name" value="Nucleotide-diphossugar_trans"/>
</dbReference>
<dbReference type="SUPFAM" id="SSF53448">
    <property type="entry name" value="Nucleotide-diphospho-sugar transferases"/>
    <property type="match status" value="1"/>
</dbReference>
<dbReference type="InterPro" id="IPR001646">
    <property type="entry name" value="5peptide_repeat"/>
</dbReference>
<dbReference type="PANTHER" id="PTHR32385">
    <property type="entry name" value="MANNOSYL PHOSPHORYLINOSITOL CERAMIDE SYNTHASE"/>
    <property type="match status" value="1"/>
</dbReference>
<sequence>MNVEKLMGKAESTVATPLFPFEELIKKYDLANNPVECSNQFESISDLIPNRAHFIYVVNPIRDKDQLALIAQFKALNPDYATTLWIDKSVYSEEAISTLTDWAKEKSIHLLDIVTSIAPYLTPLDNYYQFELLRKKPGAASDILRILILKHFGGIYSDIDVLCVAPLGTINDSYGMQVNFGERTVTKAGQHPLREHDENSEQNPNNDMLIARPYHPFLDEYIARIQQNYEKTASELFPKDGTRDFHYEQDYETVGNALFRKQWTIYATGPGALLNTVDATEQLISKQVSVTKNFIFGCSLSWMNENKTENLSEEEEIQRLVNCISVDIHHEPRVLRLAGYAALCLDDVILDKAFARLTKEHPEYFTEVERVHNLQQYEAAGLYPDGEFLFNKNIFPKLNHEKLLSHYIASVLTTPQINENKIVGILSLIKNREIPICEEEVIWVFNHLAYTWEKSIEIQSKAMALVIEAFNERFAKDFRIDVIKTFIAHSLNLDFINYLIQTTDREIPQEKALIKIGKSINKLKQGMRTFCDPNLTNKEQILEKLAEKTQEIALSLKDKAQYDAFYNSNLLKVTSVYLANTRFNKAQLMGAKFEYCHLQGCSFKQANLTNAVFKGETNLSRADFSQAILNGTDFSEPSLNLQDVIWAGATFSLKTPPKLDWNKYGPEILLQQLIYIGKSAQQITHQKQELTALVNWILHEITDISSLKRLPQLIENEPALQGEEEGQVSSLFSYFTFFHSQPRGNIVSQVKNWLSEQLEEQSQVKLKF</sequence>
<proteinExistence type="predicted"/>
<dbReference type="InterPro" id="IPR051706">
    <property type="entry name" value="Glycosyltransferase_domain"/>
</dbReference>
<dbReference type="InterPro" id="IPR007577">
    <property type="entry name" value="GlycoTrfase_DXD_sugar-bd_CS"/>
</dbReference>
<keyword evidence="1" id="KW-0808">Transferase</keyword>
<dbReference type="Pfam" id="PF00805">
    <property type="entry name" value="Pentapeptide"/>
    <property type="match status" value="2"/>
</dbReference>
<reference evidence="2 3" key="1">
    <citation type="submission" date="2024-08" db="EMBL/GenBank/DDBJ databases">
        <title>Draft Genome Sequence of Legionella lytica strain DSB2004, Isolated From a Fire Sprinkler System.</title>
        <authorList>
            <person name="Everhart A.D."/>
            <person name="Kidane D.T."/>
            <person name="Farone A.L."/>
            <person name="Farone M.B."/>
        </authorList>
    </citation>
    <scope>NUCLEOTIDE SEQUENCE [LARGE SCALE GENOMIC DNA]</scope>
    <source>
        <strain evidence="2 3">DSB2004</strain>
    </source>
</reference>
<dbReference type="PANTHER" id="PTHR32385:SF15">
    <property type="entry name" value="INOSITOL PHOSPHOCERAMIDE MANNOSYLTRANSFERASE 1"/>
    <property type="match status" value="1"/>
</dbReference>
<dbReference type="SUPFAM" id="SSF141571">
    <property type="entry name" value="Pentapeptide repeat-like"/>
    <property type="match status" value="1"/>
</dbReference>
<accession>A0ABW8D8U9</accession>
<organism evidence="2 3">
    <name type="scientific">Legionella lytica</name>
    <dbReference type="NCBI Taxonomy" id="96232"/>
    <lineage>
        <taxon>Bacteria</taxon>
        <taxon>Pseudomonadati</taxon>
        <taxon>Pseudomonadota</taxon>
        <taxon>Gammaproteobacteria</taxon>
        <taxon>Legionellales</taxon>
        <taxon>Legionellaceae</taxon>
        <taxon>Legionella</taxon>
    </lineage>
</organism>
<gene>
    <name evidence="2" type="ORF">ACD661_11240</name>
</gene>
<name>A0ABW8D8U9_9GAMM</name>